<dbReference type="EMBL" id="BAABBO010000013">
    <property type="protein sequence ID" value="GAA3970777.1"/>
    <property type="molecule type" value="Genomic_DNA"/>
</dbReference>
<dbReference type="Pfam" id="PF19658">
    <property type="entry name" value="DUF6161"/>
    <property type="match status" value="1"/>
</dbReference>
<comment type="caution">
    <text evidence="3">The sequence shown here is derived from an EMBL/GenBank/DDBJ whole genome shotgun (WGS) entry which is preliminary data.</text>
</comment>
<keyword evidence="1" id="KW-0472">Membrane</keyword>
<dbReference type="Proteomes" id="UP001501337">
    <property type="component" value="Unassembled WGS sequence"/>
</dbReference>
<sequence length="412" mass="47400">MQDIKIDFSLQDMSAKTFSFRTLRELVEFNKHEIAAWEQLKSNLSEEARRRVSYDRLFQELTKYVTGLNTEQVDEETPEDRSARISRDLMRYRGQALQQHLAAWLYSGHPAAVRFIEIVNEENFDVANVFILHLTKKQLPELRHYDNFRGVMLAFEFSQVMDKAKQKSLKSFESSLGNLSKRYESSTSDLFTEGQERREALEAAISETYESSRQLQEEQAGSFQKQSAEFSTNFEESYSSWKTRIAELETLYTEKLKFSSPAKYWKKSADKYFCHGALSLLVLLIAMGFGIYQFYSLFTTWLQGKEIALQLNTLQGIVLFASIAALYAFVIKVLARITFSSFHLMRDAQEREQLTYLYLALSNESEMDKDSRDIVLQALFSRTDTGLLGADSGPTMPTGSDLARFLAQSKSP</sequence>
<feature type="domain" description="DUF6161" evidence="2">
    <location>
        <begin position="197"/>
        <end position="392"/>
    </location>
</feature>
<evidence type="ECO:0000256" key="1">
    <source>
        <dbReference type="SAM" id="Phobius"/>
    </source>
</evidence>
<gene>
    <name evidence="3" type="ORF">GCM10022278_30390</name>
</gene>
<feature type="transmembrane region" description="Helical" evidence="1">
    <location>
        <begin position="314"/>
        <end position="335"/>
    </location>
</feature>
<dbReference type="RefSeq" id="WP_344807894.1">
    <property type="nucleotide sequence ID" value="NZ_BAABBO010000013.1"/>
</dbReference>
<feature type="transmembrane region" description="Helical" evidence="1">
    <location>
        <begin position="272"/>
        <end position="294"/>
    </location>
</feature>
<accession>A0ABP7PTK9</accession>
<reference evidence="4" key="1">
    <citation type="journal article" date="2019" name="Int. J. Syst. Evol. Microbiol.">
        <title>The Global Catalogue of Microorganisms (GCM) 10K type strain sequencing project: providing services to taxonomists for standard genome sequencing and annotation.</title>
        <authorList>
            <consortium name="The Broad Institute Genomics Platform"/>
            <consortium name="The Broad Institute Genome Sequencing Center for Infectious Disease"/>
            <person name="Wu L."/>
            <person name="Ma J."/>
        </authorList>
    </citation>
    <scope>NUCLEOTIDE SEQUENCE [LARGE SCALE GENOMIC DNA]</scope>
    <source>
        <strain evidence="4">JCM 17555</strain>
    </source>
</reference>
<evidence type="ECO:0000313" key="3">
    <source>
        <dbReference type="EMBL" id="GAA3970777.1"/>
    </source>
</evidence>
<name>A0ABP7PTK9_9GAMM</name>
<evidence type="ECO:0000259" key="2">
    <source>
        <dbReference type="Pfam" id="PF19658"/>
    </source>
</evidence>
<organism evidence="3 4">
    <name type="scientific">Allohahella marinimesophila</name>
    <dbReference type="NCBI Taxonomy" id="1054972"/>
    <lineage>
        <taxon>Bacteria</taxon>
        <taxon>Pseudomonadati</taxon>
        <taxon>Pseudomonadota</taxon>
        <taxon>Gammaproteobacteria</taxon>
        <taxon>Oceanospirillales</taxon>
        <taxon>Hahellaceae</taxon>
        <taxon>Allohahella</taxon>
    </lineage>
</organism>
<keyword evidence="4" id="KW-1185">Reference proteome</keyword>
<keyword evidence="1" id="KW-0812">Transmembrane</keyword>
<evidence type="ECO:0000313" key="4">
    <source>
        <dbReference type="Proteomes" id="UP001501337"/>
    </source>
</evidence>
<proteinExistence type="predicted"/>
<protein>
    <recommendedName>
        <fullName evidence="2">DUF6161 domain-containing protein</fullName>
    </recommendedName>
</protein>
<keyword evidence="1" id="KW-1133">Transmembrane helix</keyword>
<dbReference type="InterPro" id="IPR046159">
    <property type="entry name" value="DUF6161"/>
</dbReference>